<dbReference type="AlphaFoldDB" id="E1YAG9"/>
<keyword evidence="15" id="KW-0443">Lipid metabolism</keyword>
<evidence type="ECO:0000256" key="19">
    <source>
        <dbReference type="PIRSR" id="PIRSR603187-1"/>
    </source>
</evidence>
<feature type="active site" description="Proton acceptor" evidence="19">
    <location>
        <position position="263"/>
    </location>
</feature>
<organism evidence="22">
    <name type="scientific">uncultured Desulfobacterium sp</name>
    <dbReference type="NCBI Taxonomy" id="201089"/>
    <lineage>
        <taxon>Bacteria</taxon>
        <taxon>Pseudomonadati</taxon>
        <taxon>Thermodesulfobacteriota</taxon>
        <taxon>Desulfobacteria</taxon>
        <taxon>Desulfobacterales</taxon>
        <taxon>Desulfobacteriaceae</taxon>
        <taxon>Desulfobacterium</taxon>
        <taxon>environmental samples</taxon>
    </lineage>
</organism>
<evidence type="ECO:0000256" key="5">
    <source>
        <dbReference type="ARBA" id="ARBA00011702"/>
    </source>
</evidence>
<keyword evidence="10 20" id="KW-0479">Metal-binding</keyword>
<dbReference type="Pfam" id="PF02253">
    <property type="entry name" value="PLA1"/>
    <property type="match status" value="1"/>
</dbReference>
<comment type="catalytic activity">
    <reaction evidence="2">
        <text>a 1,2-diacyl-sn-glycero-3-phosphocholine + H2O = a 1-acyl-sn-glycero-3-phosphocholine + a fatty acid + H(+)</text>
        <dbReference type="Rhea" id="RHEA:15801"/>
        <dbReference type="ChEBI" id="CHEBI:15377"/>
        <dbReference type="ChEBI" id="CHEBI:15378"/>
        <dbReference type="ChEBI" id="CHEBI:28868"/>
        <dbReference type="ChEBI" id="CHEBI:57643"/>
        <dbReference type="ChEBI" id="CHEBI:58168"/>
        <dbReference type="EC" id="3.1.1.4"/>
    </reaction>
</comment>
<evidence type="ECO:0000256" key="13">
    <source>
        <dbReference type="ARBA" id="ARBA00022837"/>
    </source>
</evidence>
<evidence type="ECO:0000256" key="6">
    <source>
        <dbReference type="ARBA" id="ARBA00013179"/>
    </source>
</evidence>
<keyword evidence="16" id="KW-0472">Membrane</keyword>
<comment type="catalytic activity">
    <reaction evidence="1">
        <text>a 1,2-diacyl-sn-glycero-3-phosphocholine + H2O = a 2-acyl-sn-glycero-3-phosphocholine + a fatty acid + H(+)</text>
        <dbReference type="Rhea" id="RHEA:18689"/>
        <dbReference type="ChEBI" id="CHEBI:15377"/>
        <dbReference type="ChEBI" id="CHEBI:15378"/>
        <dbReference type="ChEBI" id="CHEBI:28868"/>
        <dbReference type="ChEBI" id="CHEBI:57643"/>
        <dbReference type="ChEBI" id="CHEBI:57875"/>
        <dbReference type="EC" id="3.1.1.32"/>
    </reaction>
</comment>
<feature type="binding site" description="in dimeric form" evidence="20">
    <location>
        <position position="226"/>
    </location>
    <ligand>
        <name>Ca(2+)</name>
        <dbReference type="ChEBI" id="CHEBI:29108"/>
        <label>1</label>
    </ligand>
</feature>
<gene>
    <name evidence="22" type="ORF">N47_H23850</name>
</gene>
<evidence type="ECO:0000256" key="7">
    <source>
        <dbReference type="ARBA" id="ARBA00013278"/>
    </source>
</evidence>
<feature type="binding site" description="in dimeric form" evidence="20">
    <location>
        <position position="273"/>
    </location>
    <ligand>
        <name>Ca(2+)</name>
        <dbReference type="ChEBI" id="CHEBI:29108"/>
        <label>1</label>
    </ligand>
</feature>
<evidence type="ECO:0000256" key="9">
    <source>
        <dbReference type="ARBA" id="ARBA00022692"/>
    </source>
</evidence>
<evidence type="ECO:0000256" key="16">
    <source>
        <dbReference type="ARBA" id="ARBA00023136"/>
    </source>
</evidence>
<dbReference type="GO" id="GO:0016042">
    <property type="term" value="P:lipid catabolic process"/>
    <property type="evidence" value="ECO:0007669"/>
    <property type="project" value="UniProtKB-KW"/>
</dbReference>
<comment type="cofactor">
    <cofactor evidence="20">
        <name>Ca(2+)</name>
        <dbReference type="ChEBI" id="CHEBI:29108"/>
    </cofactor>
    <text evidence="20">Binds 1 Ca(2+) ion per monomer.</text>
</comment>
<keyword evidence="8" id="KW-1134">Transmembrane beta strand</keyword>
<dbReference type="EC" id="3.1.1.32" evidence="6"/>
<protein>
    <recommendedName>
        <fullName evidence="18">Phosphatidylcholine 1-acylhydrolase</fullName>
        <ecNumber evidence="6">3.1.1.32</ecNumber>
        <ecNumber evidence="7">3.1.1.4</ecNumber>
    </recommendedName>
</protein>
<dbReference type="GO" id="GO:0008970">
    <property type="term" value="F:phospholipase A1 activity"/>
    <property type="evidence" value="ECO:0007669"/>
    <property type="project" value="UniProtKB-EC"/>
</dbReference>
<keyword evidence="14" id="KW-0442">Lipid degradation</keyword>
<dbReference type="EC" id="3.1.1.4" evidence="7"/>
<evidence type="ECO:0000256" key="20">
    <source>
        <dbReference type="PIRSR" id="PIRSR603187-2"/>
    </source>
</evidence>
<evidence type="ECO:0000256" key="17">
    <source>
        <dbReference type="ARBA" id="ARBA00023237"/>
    </source>
</evidence>
<comment type="subcellular location">
    <subcellularLocation>
        <location evidence="3">Cell outer membrane</location>
        <topology evidence="3">Multi-pass membrane protein</topology>
    </subcellularLocation>
</comment>
<feature type="signal peptide" evidence="21">
    <location>
        <begin position="1"/>
        <end position="26"/>
    </location>
</feature>
<dbReference type="Gene3D" id="2.40.230.10">
    <property type="entry name" value="Phospholipase A1"/>
    <property type="match status" value="1"/>
</dbReference>
<evidence type="ECO:0000256" key="3">
    <source>
        <dbReference type="ARBA" id="ARBA00004571"/>
    </source>
</evidence>
<name>E1YAG9_9BACT</name>
<evidence type="ECO:0000256" key="18">
    <source>
        <dbReference type="ARBA" id="ARBA00032375"/>
    </source>
</evidence>
<proteinExistence type="inferred from homology"/>
<evidence type="ECO:0000256" key="15">
    <source>
        <dbReference type="ARBA" id="ARBA00023098"/>
    </source>
</evidence>
<dbReference type="GO" id="GO:0046872">
    <property type="term" value="F:metal ion binding"/>
    <property type="evidence" value="ECO:0007669"/>
    <property type="project" value="UniProtKB-KW"/>
</dbReference>
<evidence type="ECO:0000256" key="4">
    <source>
        <dbReference type="ARBA" id="ARBA00010525"/>
    </source>
</evidence>
<feature type="chain" id="PRO_5039952971" description="Phosphatidylcholine 1-acylhydrolase" evidence="21">
    <location>
        <begin position="27"/>
        <end position="280"/>
    </location>
</feature>
<dbReference type="InterPro" id="IPR036541">
    <property type="entry name" value="PLipase_A1_sf"/>
</dbReference>
<dbReference type="EMBL" id="FR695866">
    <property type="protein sequence ID" value="CBX27563.1"/>
    <property type="molecule type" value="Genomic_DNA"/>
</dbReference>
<dbReference type="InterPro" id="IPR003187">
    <property type="entry name" value="PLipase_A1"/>
</dbReference>
<evidence type="ECO:0000313" key="22">
    <source>
        <dbReference type="EMBL" id="CBX27563.1"/>
    </source>
</evidence>
<dbReference type="SUPFAM" id="SSF56931">
    <property type="entry name" value="Outer membrane phospholipase A (OMPLA)"/>
    <property type="match status" value="1"/>
</dbReference>
<accession>E1YAG9</accession>
<evidence type="ECO:0000256" key="14">
    <source>
        <dbReference type="ARBA" id="ARBA00022963"/>
    </source>
</evidence>
<dbReference type="PANTHER" id="PTHR40457">
    <property type="entry name" value="PHOSPHOLIPASE A1"/>
    <property type="match status" value="1"/>
</dbReference>
<evidence type="ECO:0000256" key="1">
    <source>
        <dbReference type="ARBA" id="ARBA00000111"/>
    </source>
</evidence>
<evidence type="ECO:0000256" key="8">
    <source>
        <dbReference type="ARBA" id="ARBA00022452"/>
    </source>
</evidence>
<evidence type="ECO:0000256" key="10">
    <source>
        <dbReference type="ARBA" id="ARBA00022723"/>
    </source>
</evidence>
<reference evidence="22" key="1">
    <citation type="journal article" date="2011" name="Environ. Microbiol.">
        <title>Genomic insights into the metabolic potential of the polycyclic aromatic hydrocarbon degrading sulfate-reducing Deltaproteobacterium N47.</title>
        <authorList>
            <person name="Bergmann F."/>
            <person name="Selesi D."/>
            <person name="Weinmaier T."/>
            <person name="Tischler P."/>
            <person name="Rattei T."/>
            <person name="Meckenstock R.U."/>
        </authorList>
    </citation>
    <scope>NUCLEOTIDE SEQUENCE</scope>
</reference>
<dbReference type="GO" id="GO:0004623">
    <property type="term" value="F:phospholipase A2 activity"/>
    <property type="evidence" value="ECO:0007669"/>
    <property type="project" value="UniProtKB-EC"/>
</dbReference>
<feature type="active site" description="Nucleophile" evidence="19">
    <location>
        <position position="265"/>
    </location>
</feature>
<dbReference type="PANTHER" id="PTHR40457:SF1">
    <property type="entry name" value="PHOSPHOLIPASE A1"/>
    <property type="match status" value="1"/>
</dbReference>
<dbReference type="GO" id="GO:0009279">
    <property type="term" value="C:cell outer membrane"/>
    <property type="evidence" value="ECO:0007669"/>
    <property type="project" value="UniProtKB-SubCell"/>
</dbReference>
<keyword evidence="9" id="KW-0812">Transmembrane</keyword>
<comment type="similarity">
    <text evidence="4">Belongs to the phospholipase A1 family.</text>
</comment>
<keyword evidence="11 21" id="KW-0732">Signal</keyword>
<keyword evidence="13 20" id="KW-0106">Calcium</keyword>
<evidence type="ECO:0000256" key="21">
    <source>
        <dbReference type="SAM" id="SignalP"/>
    </source>
</evidence>
<evidence type="ECO:0000256" key="12">
    <source>
        <dbReference type="ARBA" id="ARBA00022801"/>
    </source>
</evidence>
<sequence>MGLRSSSMFKILVAAFFVFLNSAAFAAEFETIIVPPSDPVIAGDTITVEVYFMNLSNHGITLQTSELIESRLIKENTISELQLTPKPFDSLHEIVIPANGFLKKAYTCDVPESLEGSVGIELVKFASKRALFNILKKGDNNTTQCVIEKVKGNDAAEEIQTLFQSEFPYFPTHEPTYFGVGTDPEKSKFQLSFKYNLVNLTRNNSLLNGFHFGYTQTSLWDLKSDSKPFEDTSYKPEIFYLTKNLNPGIPLMSHLCFMGGFQHESNGKGGTDSRSTNFYI</sequence>
<keyword evidence="17" id="KW-0998">Cell outer membrane</keyword>
<keyword evidence="12" id="KW-0378">Hydrolase</keyword>
<evidence type="ECO:0000256" key="11">
    <source>
        <dbReference type="ARBA" id="ARBA00022729"/>
    </source>
</evidence>
<evidence type="ECO:0000256" key="2">
    <source>
        <dbReference type="ARBA" id="ARBA00001604"/>
    </source>
</evidence>
<comment type="subunit">
    <text evidence="5">Homodimer; dimerization is reversible, and the dimeric form is the active one.</text>
</comment>